<protein>
    <submittedName>
        <fullName evidence="4">Uncharacterized protein</fullName>
    </submittedName>
</protein>
<evidence type="ECO:0000313" key="4">
    <source>
        <dbReference type="EMBL" id="KAK9057365.1"/>
    </source>
</evidence>
<dbReference type="PANTHER" id="PTHR33091">
    <property type="entry name" value="PROTEIN, PUTATIVE, EXPRESSED-RELATED"/>
    <property type="match status" value="1"/>
</dbReference>
<name>A0AAP0CNL1_9ASTR</name>
<dbReference type="Gene3D" id="3.30.10.10">
    <property type="entry name" value="Trypsin Inhibitor V, subunit A"/>
    <property type="match status" value="3"/>
</dbReference>
<dbReference type="GO" id="GO:0004867">
    <property type="term" value="F:serine-type endopeptidase inhibitor activity"/>
    <property type="evidence" value="ECO:0007669"/>
    <property type="project" value="UniProtKB-KW"/>
</dbReference>
<evidence type="ECO:0000256" key="2">
    <source>
        <dbReference type="ARBA" id="ARBA00022690"/>
    </source>
</evidence>
<dbReference type="Proteomes" id="UP001408789">
    <property type="component" value="Unassembled WGS sequence"/>
</dbReference>
<keyword evidence="5" id="KW-1185">Reference proteome</keyword>
<dbReference type="PRINTS" id="PR00292">
    <property type="entry name" value="POTATOINHBTR"/>
</dbReference>
<dbReference type="GO" id="GO:0009611">
    <property type="term" value="P:response to wounding"/>
    <property type="evidence" value="ECO:0007669"/>
    <property type="project" value="InterPro"/>
</dbReference>
<dbReference type="AlphaFoldDB" id="A0AAP0CNL1"/>
<dbReference type="PROSITE" id="PS00285">
    <property type="entry name" value="POTATO_INHIBITOR"/>
    <property type="match status" value="3"/>
</dbReference>
<dbReference type="SUPFAM" id="SSF54654">
    <property type="entry name" value="CI-2 family of serine protease inhibitors"/>
    <property type="match status" value="3"/>
</dbReference>
<comment type="caution">
    <text evidence="4">The sequence shown here is derived from an EMBL/GenBank/DDBJ whole genome shotgun (WGS) entry which is preliminary data.</text>
</comment>
<dbReference type="InterPro" id="IPR000864">
    <property type="entry name" value="Prot_inh_pot1"/>
</dbReference>
<accession>A0AAP0CNL1</accession>
<dbReference type="Pfam" id="PF00280">
    <property type="entry name" value="potato_inhibit"/>
    <property type="match status" value="3"/>
</dbReference>
<dbReference type="InterPro" id="IPR036354">
    <property type="entry name" value="Prot_inh_pot1_sf"/>
</dbReference>
<evidence type="ECO:0000256" key="1">
    <source>
        <dbReference type="ARBA" id="ARBA00008210"/>
    </source>
</evidence>
<gene>
    <name evidence="4" type="ORF">SSX86_022200</name>
</gene>
<evidence type="ECO:0000256" key="3">
    <source>
        <dbReference type="ARBA" id="ARBA00022900"/>
    </source>
</evidence>
<keyword evidence="3" id="KW-0722">Serine protease inhibitor</keyword>
<comment type="similarity">
    <text evidence="1">Belongs to the protease inhibitor I13 (potato type I serine protease inhibitor) family.</text>
</comment>
<dbReference type="EMBL" id="JBCNJP010000023">
    <property type="protein sequence ID" value="KAK9057365.1"/>
    <property type="molecule type" value="Genomic_DNA"/>
</dbReference>
<reference evidence="4 5" key="1">
    <citation type="submission" date="2024-04" db="EMBL/GenBank/DDBJ databases">
        <title>The reference genome of an endangered Asteraceae, Deinandra increscens subsp. villosa, native to the Central Coast of California.</title>
        <authorList>
            <person name="Guilliams M."/>
            <person name="Hasenstab-Lehman K."/>
            <person name="Meyer R."/>
            <person name="Mcevoy S."/>
        </authorList>
    </citation>
    <scope>NUCLEOTIDE SEQUENCE [LARGE SCALE GENOMIC DNA]</scope>
    <source>
        <tissue evidence="4">Leaf</tissue>
    </source>
</reference>
<organism evidence="4 5">
    <name type="scientific">Deinandra increscens subsp. villosa</name>
    <dbReference type="NCBI Taxonomy" id="3103831"/>
    <lineage>
        <taxon>Eukaryota</taxon>
        <taxon>Viridiplantae</taxon>
        <taxon>Streptophyta</taxon>
        <taxon>Embryophyta</taxon>
        <taxon>Tracheophyta</taxon>
        <taxon>Spermatophyta</taxon>
        <taxon>Magnoliopsida</taxon>
        <taxon>eudicotyledons</taxon>
        <taxon>Gunneridae</taxon>
        <taxon>Pentapetalae</taxon>
        <taxon>asterids</taxon>
        <taxon>campanulids</taxon>
        <taxon>Asterales</taxon>
        <taxon>Asteraceae</taxon>
        <taxon>Asteroideae</taxon>
        <taxon>Heliantheae alliance</taxon>
        <taxon>Madieae</taxon>
        <taxon>Madiinae</taxon>
        <taxon>Deinandra</taxon>
    </lineage>
</organism>
<proteinExistence type="inferred from homology"/>
<evidence type="ECO:0000313" key="5">
    <source>
        <dbReference type="Proteomes" id="UP001408789"/>
    </source>
</evidence>
<dbReference type="PANTHER" id="PTHR33091:SF109">
    <property type="entry name" value="PROTEINASE INHIBITOR"/>
    <property type="match status" value="1"/>
</dbReference>
<keyword evidence="2" id="KW-0646">Protease inhibitor</keyword>
<sequence length="198" mass="21267">MSTTCEGKSSWPELVGASGATAATRIESENPQVDAIVVLDGASVTGDFRCDRVRILLGYCSYDHLNNKLSGKSSWPELVGASGAAAAARIESENPQVDAIVVLDGASITGDFRCDRVRILLGYCSYDHLNNKSGKSSWPELVGARGSRATARIESENSRVDAIVVVEGRDSVTFDFRCDRVWVWVNSNGVVLRTPVIG</sequence>